<keyword evidence="1" id="KW-0812">Transmembrane</keyword>
<keyword evidence="1" id="KW-1133">Transmembrane helix</keyword>
<dbReference type="EMBL" id="QKYT01000403">
    <property type="protein sequence ID" value="RIA85801.1"/>
    <property type="molecule type" value="Genomic_DNA"/>
</dbReference>
<feature type="transmembrane region" description="Helical" evidence="1">
    <location>
        <begin position="825"/>
        <end position="847"/>
    </location>
</feature>
<dbReference type="OrthoDB" id="2327888at2759"/>
<feature type="transmembrane region" description="Helical" evidence="1">
    <location>
        <begin position="751"/>
        <end position="770"/>
    </location>
</feature>
<reference evidence="3 4" key="1">
    <citation type="submission" date="2018-06" db="EMBL/GenBank/DDBJ databases">
        <title>Comparative genomics reveals the genomic features of Rhizophagus irregularis, R. cerebriforme, R. diaphanum and Gigaspora rosea, and their symbiotic lifestyle signature.</title>
        <authorList>
            <person name="Morin E."/>
            <person name="San Clemente H."/>
            <person name="Chen E.C.H."/>
            <person name="De La Providencia I."/>
            <person name="Hainaut M."/>
            <person name="Kuo A."/>
            <person name="Kohler A."/>
            <person name="Murat C."/>
            <person name="Tang N."/>
            <person name="Roy S."/>
            <person name="Loubradou J."/>
            <person name="Henrissat B."/>
            <person name="Grigoriev I.V."/>
            <person name="Corradi N."/>
            <person name="Roux C."/>
            <person name="Martin F.M."/>
        </authorList>
    </citation>
    <scope>NUCLEOTIDE SEQUENCE [LARGE SCALE GENOMIC DNA]</scope>
    <source>
        <strain evidence="3 4">DAOM 227022</strain>
    </source>
</reference>
<feature type="chain" id="PRO_5017438208" evidence="2">
    <location>
        <begin position="20"/>
        <end position="862"/>
    </location>
</feature>
<accession>A0A397SSG2</accession>
<protein>
    <submittedName>
        <fullName evidence="3">Uncharacterized protein</fullName>
    </submittedName>
</protein>
<feature type="transmembrane region" description="Helical" evidence="1">
    <location>
        <begin position="704"/>
        <end position="731"/>
    </location>
</feature>
<name>A0A397SSG2_9GLOM</name>
<comment type="caution">
    <text evidence="3">The sequence shown here is derived from an EMBL/GenBank/DDBJ whole genome shotgun (WGS) entry which is preliminary data.</text>
</comment>
<organism evidence="3 4">
    <name type="scientific">Glomus cerebriforme</name>
    <dbReference type="NCBI Taxonomy" id="658196"/>
    <lineage>
        <taxon>Eukaryota</taxon>
        <taxon>Fungi</taxon>
        <taxon>Fungi incertae sedis</taxon>
        <taxon>Mucoromycota</taxon>
        <taxon>Glomeromycotina</taxon>
        <taxon>Glomeromycetes</taxon>
        <taxon>Glomerales</taxon>
        <taxon>Glomeraceae</taxon>
        <taxon>Glomus</taxon>
    </lineage>
</organism>
<keyword evidence="1" id="KW-0472">Membrane</keyword>
<keyword evidence="2" id="KW-0732">Signal</keyword>
<feature type="signal peptide" evidence="2">
    <location>
        <begin position="1"/>
        <end position="19"/>
    </location>
</feature>
<dbReference type="AlphaFoldDB" id="A0A397SSG2"/>
<sequence length="862" mass="98761">MMKLISILIVVLFISLCNSDGKTITFYEENLIPNQMTTYSDNTVVFRLVARLDVTCNVPDLTYRILYPNGTNNLITVYDHQIPFFNFCLIDNSHDNIYFMKTIPNYIFVYYENEDDAFGMMIDWNGKIISNNLLGLKSINMVDAYVDADKVYNYFIETIENSYNIILKKFVISGKGDLVKIQEDLVQMPEGYVNFNAYITIDSEILFTFIYKSNNDILQDSILEPEWRIYGSILKKESNQLDLFLIYQNPIPQLDISGFRCIQLYDGNGFYCNIGFIFLNDTINYAIKVTFLSNGKIIETERNTDIDLNNVVGFNTFALKSGGIIFVALRYVSDGCDIFGYLLGYYNNITTHVDVPCENLITDSLDNNTALVVQDIKYNSWTLLSIDLPNIMIDKGYDNPMINWTIPTINETISTETTQIQVAYNIPIKCSSQNISIYQKIDNINDILRETYSGESNNCQVISDNTTLSLAVLSSTFNQPNAIYYVKIDENFVKQNKTLEPLLGISKYQWIFFTGPHYYEIDDSINAFVRLTPNATLYFNNLTFKEKSNFFQILTSQIAEIIPIPDNRIILNSQYQIDSLSPSRQILISIKILKSSDNSAISVSTIFDNLSILIKNKETTSISRNDLTSMLDETYGLKEHKTFLELVTIPVIVIGIILFILCICYIWANRRCKEGKNLTIIITTLMLYDFFMDLLFIFDLKSKNLILLFWISILCTIPPIILNLFAAFYVISRENSRNPEFYNYFVNNSTIISICSVMSGADIGVLHILSSNFAGLSIFTAPYSEQAEKYIFWYELIGFCLEDIPQFTVQIIFKSSRVEYTIIPALTLISSSLMLLNNIVGKLYLVIIKCKNLPQPDNPKIL</sequence>
<evidence type="ECO:0000313" key="3">
    <source>
        <dbReference type="EMBL" id="RIA85801.1"/>
    </source>
</evidence>
<gene>
    <name evidence="3" type="ORF">C1645_830244</name>
</gene>
<dbReference type="STRING" id="658196.A0A397SSG2"/>
<evidence type="ECO:0000256" key="1">
    <source>
        <dbReference type="SAM" id="Phobius"/>
    </source>
</evidence>
<evidence type="ECO:0000313" key="4">
    <source>
        <dbReference type="Proteomes" id="UP000265703"/>
    </source>
</evidence>
<dbReference type="Proteomes" id="UP000265703">
    <property type="component" value="Unassembled WGS sequence"/>
</dbReference>
<proteinExistence type="predicted"/>
<feature type="transmembrane region" description="Helical" evidence="1">
    <location>
        <begin position="647"/>
        <end position="668"/>
    </location>
</feature>
<feature type="transmembrane region" description="Helical" evidence="1">
    <location>
        <begin position="680"/>
        <end position="698"/>
    </location>
</feature>
<evidence type="ECO:0000256" key="2">
    <source>
        <dbReference type="SAM" id="SignalP"/>
    </source>
</evidence>
<keyword evidence="4" id="KW-1185">Reference proteome</keyword>